<dbReference type="PROSITE" id="PS50943">
    <property type="entry name" value="HTH_CROC1"/>
    <property type="match status" value="1"/>
</dbReference>
<dbReference type="SMART" id="SM00530">
    <property type="entry name" value="HTH_XRE"/>
    <property type="match status" value="1"/>
</dbReference>
<dbReference type="EMBL" id="QEPN01000001">
    <property type="protein sequence ID" value="RDE73880.1"/>
    <property type="molecule type" value="Genomic_DNA"/>
</dbReference>
<evidence type="ECO:0000313" key="2">
    <source>
        <dbReference type="EMBL" id="RDE73880.1"/>
    </source>
</evidence>
<dbReference type="InterPro" id="IPR001387">
    <property type="entry name" value="Cro/C1-type_HTH"/>
</dbReference>
<feature type="domain" description="HTH cro/C1-type" evidence="1">
    <location>
        <begin position="10"/>
        <end position="64"/>
    </location>
</feature>
<dbReference type="SUPFAM" id="SSF47413">
    <property type="entry name" value="lambda repressor-like DNA-binding domains"/>
    <property type="match status" value="1"/>
</dbReference>
<proteinExistence type="predicted"/>
<dbReference type="GO" id="GO:0003677">
    <property type="term" value="F:DNA binding"/>
    <property type="evidence" value="ECO:0007669"/>
    <property type="project" value="InterPro"/>
</dbReference>
<gene>
    <name evidence="2" type="ORF">DPV93_01615</name>
</gene>
<sequence>MIVKHPGLRIKEELLPKGMTVTEAAKLLAIGRPALSNFLNGKAMLSPNMAQRLSKTFNFPLDQLMQWQAEYEDALIQQTEAPATHIYAPPFLDIKANDIENWVNTCEISSRSRLSVFLRTLIHSTSEKITQIDFPGNDDSQRPGWDGWIESNEATPWIPDGNSGWEFGVNKDIKAKADSDFDKNLKAHLSDSSNITFIFVTPRRWPGKNKWVQQKKALNKWKDVRAYDASDLEQWLAQSLPAQSWLANEAKLPTQNVDSLDSVWQEWANVCNPSLNTSFFNKLIKVYEEQILDYLSKPPQKPFYIAADSKIEAMAFLSALFLDKKFISYRDNCLVFKEESVLPRLAQGSKSFIAITDNKNVEKELAQYSQQIHAFVVYPKNTLIQNFDLKIEILDSVTFIHSLEKMGCSYDEAQALAKKSGYSLTVLRRQLSKNEAVNKPEWVDSYNQVLIPFLFAGVWDSSNQYDISILEDLSNGLSYEDLEKDLQASLLLNDSPVWAVSSHRGVISKIDLLFAIASYITKVDLEHFFKIATLVLGEDDPALDLPEDQQWQANIYDKKRQYSKYLRNSIGEMLILLAVHGNELFKSRLAFNCEEAVNKLVEELFSPLNLRVLLAQSSDFSVYAEASPKVFLSIIENDLKTDKQFLELMQPVSTNIFSSPKYTDLLWALEKLAWDKSTVARVVKILAQLSQKEINDNYRNKPFSSLLGIFRSWCPDTSIKTQERIQLLKELVRKFPDIGWRICISQFPGSLPQTAFPASKCIWRNNCGPNIVTKKDVYDFCNAAVEIALTWASYTFEQLLDLVSHIYGLTTEQQDKIWLLIEDWALNQATESEKITMREKLRTTVLSKRAKRHSNRITFTELGEQTYATLEPKELIDKHFWLFASHWVDDSADEVEDYQNMNFEEREEIIRQKRVIALKEILQEKGFSGILELSLKGDCASTIGFLLRRFVFSSDEESVQLIKLALESFKKDAHINYKNIIRGLLSESNDNISLFESLSVCLDDSDKVQVYLQSPFGSQVWRLVDSLDENYQQAYWGEIVPSYCQNEDEAEEAVKYLLLADRPQTAFLYIDLILKKISPKLIFDILSAMLLPTSKDENNPPDRYRLGEAFSQISEYEMLSLEQKASLEFAYIEVLAPCGLKSENCSIKSLERYLEEHPEFFVQLISELSKRDDGKDDRDENTNKKEFRAKCFDALGALSHIPGEDNSGKINTEKLEEWVQQAINLAEKKGCRNIVEYFIGKLLGHCQNGEDGIWPCEGVRDLVEDIHSKNMIEGMYIEKRNSRGVTSRSFGDGGAQEWRIVEQYQDWSRQLAITHPFVADELLGWLASSYKHEAEMWDDEHRLDMHL</sequence>
<name>A0A369YKX1_9PAST</name>
<evidence type="ECO:0000313" key="3">
    <source>
        <dbReference type="Proteomes" id="UP000253872"/>
    </source>
</evidence>
<evidence type="ECO:0000259" key="1">
    <source>
        <dbReference type="PROSITE" id="PS50943"/>
    </source>
</evidence>
<protein>
    <submittedName>
        <fullName evidence="2">Helix-turn-helix domain-containing protein</fullName>
    </submittedName>
</protein>
<accession>A0A369YKX1</accession>
<dbReference type="Proteomes" id="UP000253872">
    <property type="component" value="Unassembled WGS sequence"/>
</dbReference>
<organism evidence="2 3">
    <name type="scientific">Haemophilus sputorum</name>
    <dbReference type="NCBI Taxonomy" id="1078480"/>
    <lineage>
        <taxon>Bacteria</taxon>
        <taxon>Pseudomonadati</taxon>
        <taxon>Pseudomonadota</taxon>
        <taxon>Gammaproteobacteria</taxon>
        <taxon>Pasteurellales</taxon>
        <taxon>Pasteurellaceae</taxon>
        <taxon>Haemophilus</taxon>
    </lineage>
</organism>
<comment type="caution">
    <text evidence="2">The sequence shown here is derived from an EMBL/GenBank/DDBJ whole genome shotgun (WGS) entry which is preliminary data.</text>
</comment>
<dbReference type="InterPro" id="IPR010982">
    <property type="entry name" value="Lambda_DNA-bd_dom_sf"/>
</dbReference>
<dbReference type="Gene3D" id="1.10.260.40">
    <property type="entry name" value="lambda repressor-like DNA-binding domains"/>
    <property type="match status" value="1"/>
</dbReference>
<dbReference type="RefSeq" id="WP_111401681.1">
    <property type="nucleotide sequence ID" value="NZ_QEPN01000001.1"/>
</dbReference>
<reference evidence="2 3" key="1">
    <citation type="submission" date="2018-05" db="EMBL/GenBank/DDBJ databases">
        <title>Draft Genome Sequences for a Diverse set of 7 Haemophilus Species.</title>
        <authorList>
            <person name="Nichols M."/>
            <person name="Topaz N."/>
            <person name="Wang X."/>
            <person name="Wang X."/>
            <person name="Boxrud D."/>
        </authorList>
    </citation>
    <scope>NUCLEOTIDE SEQUENCE [LARGE SCALE GENOMIC DNA]</scope>
    <source>
        <strain evidence="2 3">C2002001239</strain>
    </source>
</reference>
<dbReference type="Pfam" id="PF01381">
    <property type="entry name" value="HTH_3"/>
    <property type="match status" value="1"/>
</dbReference>
<dbReference type="CDD" id="cd00093">
    <property type="entry name" value="HTH_XRE"/>
    <property type="match status" value="1"/>
</dbReference>